<sequence length="59" mass="6896">MDKVICIVCNRPLKDPLSRKIKCGPKCLKILNEAKKIYKSKNKNHKRIEIKGQTNLFKE</sequence>
<comment type="caution">
    <text evidence="1">The sequence shown here is derived from an EMBL/GenBank/DDBJ whole genome shotgun (WGS) entry which is preliminary data.</text>
</comment>
<gene>
    <name evidence="1" type="ORF">Ctaglu_47930</name>
</gene>
<reference evidence="1 2" key="1">
    <citation type="submission" date="2018-11" db="EMBL/GenBank/DDBJ databases">
        <title>Genome sequencing and assembly of Clostridium tagluense strain A121.</title>
        <authorList>
            <person name="Murakami T."/>
            <person name="Segawa T."/>
            <person name="Shcherbakova V.A."/>
            <person name="Mori H."/>
            <person name="Yoshimura Y."/>
        </authorList>
    </citation>
    <scope>NUCLEOTIDE SEQUENCE [LARGE SCALE GENOMIC DNA]</scope>
    <source>
        <strain evidence="1 2">A121</strain>
    </source>
</reference>
<name>A0A401UUE2_9CLOT</name>
<evidence type="ECO:0000313" key="2">
    <source>
        <dbReference type="Proteomes" id="UP000287872"/>
    </source>
</evidence>
<proteinExistence type="predicted"/>
<evidence type="ECO:0000313" key="1">
    <source>
        <dbReference type="EMBL" id="GCD13170.1"/>
    </source>
</evidence>
<dbReference type="EMBL" id="BHYK01000065">
    <property type="protein sequence ID" value="GCD13170.1"/>
    <property type="molecule type" value="Genomic_DNA"/>
</dbReference>
<dbReference type="AlphaFoldDB" id="A0A401UUE2"/>
<protein>
    <submittedName>
        <fullName evidence="1">Uncharacterized protein</fullName>
    </submittedName>
</protein>
<organism evidence="1 2">
    <name type="scientific">Clostridium tagluense</name>
    <dbReference type="NCBI Taxonomy" id="360422"/>
    <lineage>
        <taxon>Bacteria</taxon>
        <taxon>Bacillati</taxon>
        <taxon>Bacillota</taxon>
        <taxon>Clostridia</taxon>
        <taxon>Eubacteriales</taxon>
        <taxon>Clostridiaceae</taxon>
        <taxon>Clostridium</taxon>
    </lineage>
</organism>
<dbReference type="Proteomes" id="UP000287872">
    <property type="component" value="Unassembled WGS sequence"/>
</dbReference>
<accession>A0A401UUE2</accession>
<keyword evidence="2" id="KW-1185">Reference proteome</keyword>